<evidence type="ECO:0000256" key="3">
    <source>
        <dbReference type="ARBA" id="ARBA00023052"/>
    </source>
</evidence>
<evidence type="ECO:0000259" key="4">
    <source>
        <dbReference type="Pfam" id="PF00456"/>
    </source>
</evidence>
<dbReference type="InterPro" id="IPR005474">
    <property type="entry name" value="Transketolase_N"/>
</dbReference>
<dbReference type="EMBL" id="DVNF01000163">
    <property type="protein sequence ID" value="HIU60851.1"/>
    <property type="molecule type" value="Genomic_DNA"/>
</dbReference>
<keyword evidence="3" id="KW-0786">Thiamine pyrophosphate</keyword>
<reference evidence="5" key="2">
    <citation type="journal article" date="2021" name="PeerJ">
        <title>Extensive microbial diversity within the chicken gut microbiome revealed by metagenomics and culture.</title>
        <authorList>
            <person name="Gilroy R."/>
            <person name="Ravi A."/>
            <person name="Getino M."/>
            <person name="Pursley I."/>
            <person name="Horton D.L."/>
            <person name="Alikhan N.F."/>
            <person name="Baker D."/>
            <person name="Gharbi K."/>
            <person name="Hall N."/>
            <person name="Watson M."/>
            <person name="Adriaenssens E.M."/>
            <person name="Foster-Nyarko E."/>
            <person name="Jarju S."/>
            <person name="Secka A."/>
            <person name="Antonio M."/>
            <person name="Oren A."/>
            <person name="Chaudhuri R.R."/>
            <person name="La Ragione R."/>
            <person name="Hildebrand F."/>
            <person name="Pallen M.J."/>
        </authorList>
    </citation>
    <scope>NUCLEOTIDE SEQUENCE</scope>
    <source>
        <strain evidence="5">18911</strain>
    </source>
</reference>
<gene>
    <name evidence="5" type="ORF">IAB05_05615</name>
</gene>
<comment type="caution">
    <text evidence="5">The sequence shown here is derived from an EMBL/GenBank/DDBJ whole genome shotgun (WGS) entry which is preliminary data.</text>
</comment>
<evidence type="ECO:0000256" key="2">
    <source>
        <dbReference type="ARBA" id="ARBA00007131"/>
    </source>
</evidence>
<reference evidence="5" key="1">
    <citation type="submission" date="2020-10" db="EMBL/GenBank/DDBJ databases">
        <authorList>
            <person name="Gilroy R."/>
        </authorList>
    </citation>
    <scope>NUCLEOTIDE SEQUENCE</scope>
    <source>
        <strain evidence="5">18911</strain>
    </source>
</reference>
<name>A0A9D1MIF8_9FIRM</name>
<evidence type="ECO:0000313" key="5">
    <source>
        <dbReference type="EMBL" id="HIU60851.1"/>
    </source>
</evidence>
<dbReference type="PANTHER" id="PTHR47514:SF1">
    <property type="entry name" value="TRANSKETOLASE N-TERMINAL SECTION-RELATED"/>
    <property type="match status" value="1"/>
</dbReference>
<protein>
    <submittedName>
        <fullName evidence="5">Transketolase</fullName>
    </submittedName>
</protein>
<dbReference type="Proteomes" id="UP000824094">
    <property type="component" value="Unassembled WGS sequence"/>
</dbReference>
<organism evidence="5 6">
    <name type="scientific">Candidatus Stercoripulliclostridium merdigallinarum</name>
    <dbReference type="NCBI Taxonomy" id="2840951"/>
    <lineage>
        <taxon>Bacteria</taxon>
        <taxon>Bacillati</taxon>
        <taxon>Bacillota</taxon>
        <taxon>Clostridia</taxon>
        <taxon>Eubacteriales</taxon>
        <taxon>Candidatus Stercoripulliclostridium</taxon>
    </lineage>
</organism>
<evidence type="ECO:0000256" key="1">
    <source>
        <dbReference type="ARBA" id="ARBA00001964"/>
    </source>
</evidence>
<evidence type="ECO:0000313" key="6">
    <source>
        <dbReference type="Proteomes" id="UP000824094"/>
    </source>
</evidence>
<dbReference type="Gene3D" id="3.40.50.970">
    <property type="match status" value="1"/>
</dbReference>
<accession>A0A9D1MIF8</accession>
<proteinExistence type="inferred from homology"/>
<dbReference type="SUPFAM" id="SSF52518">
    <property type="entry name" value="Thiamin diphosphate-binding fold (THDP-binding)"/>
    <property type="match status" value="1"/>
</dbReference>
<dbReference type="PANTHER" id="PTHR47514">
    <property type="entry name" value="TRANSKETOLASE N-TERMINAL SECTION-RELATED"/>
    <property type="match status" value="1"/>
</dbReference>
<dbReference type="CDD" id="cd02012">
    <property type="entry name" value="TPP_TK"/>
    <property type="match status" value="1"/>
</dbReference>
<dbReference type="AlphaFoldDB" id="A0A9D1MIF8"/>
<comment type="cofactor">
    <cofactor evidence="1">
        <name>thiamine diphosphate</name>
        <dbReference type="ChEBI" id="CHEBI:58937"/>
    </cofactor>
</comment>
<dbReference type="Pfam" id="PF00456">
    <property type="entry name" value="Transketolase_N"/>
    <property type="match status" value="1"/>
</dbReference>
<sequence length="279" mass="29667">MDAEIVRLKKLANNIRENIVEAIASIGVGHIGGCLSIADVLAVLYGKHMRYDPKNPKMAGRDRLICSKGHAGPAIYAALAEVGFFPKEELKTLNKDGTRLPSHCDMNKTPGVDMTAGSLGQGLSAAVGAGIGSKLSKDGATIYAIIGDGESQEGQIWEAAMYAGSHHLDNLIVFTDYNKMQLDGTTAEINDLEPLADKWRAFNFAVWDIPGNDVEAIDAAVTAAKALTGKPKMIILNTVKGKGVSFVEAAKVGSHSMNISADDRDKAIKELEGECRNGD</sequence>
<dbReference type="InterPro" id="IPR029061">
    <property type="entry name" value="THDP-binding"/>
</dbReference>
<feature type="domain" description="Transketolase N-terminal" evidence="4">
    <location>
        <begin position="9"/>
        <end position="266"/>
    </location>
</feature>
<comment type="similarity">
    <text evidence="2">Belongs to the transketolase family.</text>
</comment>